<reference evidence="4 5" key="1">
    <citation type="submission" date="2018-08" db="EMBL/GenBank/DDBJ databases">
        <title>Sequencing the genomes of 1000 actinobacteria strains.</title>
        <authorList>
            <person name="Klenk H.-P."/>
        </authorList>
    </citation>
    <scope>NUCLEOTIDE SEQUENCE [LARGE SCALE GENOMIC DNA]</scope>
    <source>
        <strain evidence="4 5">DSM 44099</strain>
    </source>
</reference>
<dbReference type="InterPro" id="IPR036938">
    <property type="entry name" value="PAP2/HPO_sf"/>
</dbReference>
<evidence type="ECO:0000259" key="3">
    <source>
        <dbReference type="SMART" id="SM00014"/>
    </source>
</evidence>
<dbReference type="PANTHER" id="PTHR14969:SF13">
    <property type="entry name" value="AT30094P"/>
    <property type="match status" value="1"/>
</dbReference>
<keyword evidence="2" id="KW-0472">Membrane</keyword>
<comment type="caution">
    <text evidence="4">The sequence shown here is derived from an EMBL/GenBank/DDBJ whole genome shotgun (WGS) entry which is preliminary data.</text>
</comment>
<name>A0A3D9ZLY6_9ACTN</name>
<dbReference type="EMBL" id="QUMQ01000001">
    <property type="protein sequence ID" value="REF98221.1"/>
    <property type="molecule type" value="Genomic_DNA"/>
</dbReference>
<protein>
    <submittedName>
        <fullName evidence="4">Undecaprenyl-diphosphatase</fullName>
    </submittedName>
</protein>
<dbReference type="CDD" id="cd03392">
    <property type="entry name" value="PAP2_like_2"/>
    <property type="match status" value="2"/>
</dbReference>
<dbReference type="AlphaFoldDB" id="A0A3D9ZLY6"/>
<gene>
    <name evidence="4" type="ORF">DFJ67_4235</name>
</gene>
<feature type="compositionally biased region" description="Basic and acidic residues" evidence="1">
    <location>
        <begin position="1"/>
        <end position="32"/>
    </location>
</feature>
<dbReference type="OrthoDB" id="5289372at2"/>
<evidence type="ECO:0000256" key="1">
    <source>
        <dbReference type="SAM" id="MobiDB-lite"/>
    </source>
</evidence>
<evidence type="ECO:0000313" key="5">
    <source>
        <dbReference type="Proteomes" id="UP000256913"/>
    </source>
</evidence>
<dbReference type="Proteomes" id="UP000256913">
    <property type="component" value="Unassembled WGS sequence"/>
</dbReference>
<feature type="transmembrane region" description="Helical" evidence="2">
    <location>
        <begin position="480"/>
        <end position="498"/>
    </location>
</feature>
<keyword evidence="2" id="KW-0812">Transmembrane</keyword>
<dbReference type="PANTHER" id="PTHR14969">
    <property type="entry name" value="SPHINGOSINE-1-PHOSPHATE PHOSPHOHYDROLASE"/>
    <property type="match status" value="1"/>
</dbReference>
<feature type="transmembrane region" description="Helical" evidence="2">
    <location>
        <begin position="239"/>
        <end position="261"/>
    </location>
</feature>
<organism evidence="4 5">
    <name type="scientific">Asanoa ferruginea</name>
    <dbReference type="NCBI Taxonomy" id="53367"/>
    <lineage>
        <taxon>Bacteria</taxon>
        <taxon>Bacillati</taxon>
        <taxon>Actinomycetota</taxon>
        <taxon>Actinomycetes</taxon>
        <taxon>Micromonosporales</taxon>
        <taxon>Micromonosporaceae</taxon>
        <taxon>Asanoa</taxon>
    </lineage>
</organism>
<accession>A0A3D9ZLY6</accession>
<feature type="transmembrane region" description="Helical" evidence="2">
    <location>
        <begin position="389"/>
        <end position="407"/>
    </location>
</feature>
<dbReference type="RefSeq" id="WP_116069545.1">
    <property type="nucleotide sequence ID" value="NZ_BONB01000036.1"/>
</dbReference>
<sequence>MTVGTTKDDDGGGKRHDPGEHDRREAGDRGNQHDPAPTAGGERGDRAPTEPGERADSAPTDRADRGDRGQTALASRPLEHFTARSLGGLAAVVAAGIAFGVLLALVRFRFGPLYDLDHGVAAAANRYVADHEGLLGIIQFVTGIGGPLKVWVVVLAVAVLLIRRRIRLAVFLVVSGLGALALDPTIKLLVGRLRPVVDVPVAHAPGNSFPSGHALGSFVVYGALLLVFLPAVHKRWRPVAIAVVATLVVLIGVSRIALGVHFVSDVLAGWLLGAAWLGVTLYAFRLWRREDGRRAPKITEGLEPEAADDLQPAPDERAVLHHPWAETAEVLVGWVLVLGALFGFGMYASYHADGTLLATLDTAVPRWFAEHRDPTLDGWSWWASKAGDTHTILAVSLVFCTLVLARWRQWRPILFLALVMVGELTLFLASAAAVDRPRPAVSHLDQNLPTSSFPSGHIAATLCLWTTISIIVLARTDRWWRWLPVVAAVVLPVIVTSGRFYRGMHHPSDLLGAMLLTGLWISLLYIVVKPNAEAVASHAGDDLQHQNRGVRRLARHPS</sequence>
<feature type="transmembrane region" description="Helical" evidence="2">
    <location>
        <begin position="86"/>
        <end position="106"/>
    </location>
</feature>
<feature type="transmembrane region" description="Helical" evidence="2">
    <location>
        <begin position="168"/>
        <end position="190"/>
    </location>
</feature>
<dbReference type="Pfam" id="PF01569">
    <property type="entry name" value="PAP2"/>
    <property type="match status" value="2"/>
</dbReference>
<keyword evidence="2" id="KW-1133">Transmembrane helix</keyword>
<dbReference type="Gene3D" id="1.20.144.10">
    <property type="entry name" value="Phosphatidic acid phosphatase type 2/haloperoxidase"/>
    <property type="match status" value="2"/>
</dbReference>
<dbReference type="SMART" id="SM00014">
    <property type="entry name" value="acidPPc"/>
    <property type="match status" value="2"/>
</dbReference>
<feature type="transmembrane region" description="Helical" evidence="2">
    <location>
        <begin position="454"/>
        <end position="473"/>
    </location>
</feature>
<dbReference type="SUPFAM" id="SSF48317">
    <property type="entry name" value="Acid phosphatase/Vanadium-dependent haloperoxidase"/>
    <property type="match status" value="2"/>
</dbReference>
<feature type="transmembrane region" description="Helical" evidence="2">
    <location>
        <begin position="414"/>
        <end position="434"/>
    </location>
</feature>
<feature type="transmembrane region" description="Helical" evidence="2">
    <location>
        <begin position="210"/>
        <end position="232"/>
    </location>
</feature>
<feature type="region of interest" description="Disordered" evidence="1">
    <location>
        <begin position="1"/>
        <end position="74"/>
    </location>
</feature>
<feature type="transmembrane region" description="Helical" evidence="2">
    <location>
        <begin position="330"/>
        <end position="350"/>
    </location>
</feature>
<proteinExistence type="predicted"/>
<keyword evidence="5" id="KW-1185">Reference proteome</keyword>
<feature type="domain" description="Phosphatidic acid phosphatase type 2/haloperoxidase" evidence="3">
    <location>
        <begin position="166"/>
        <end position="281"/>
    </location>
</feature>
<dbReference type="InterPro" id="IPR000326">
    <property type="entry name" value="PAP2/HPO"/>
</dbReference>
<feature type="transmembrane region" description="Helical" evidence="2">
    <location>
        <begin position="137"/>
        <end position="161"/>
    </location>
</feature>
<feature type="compositionally biased region" description="Basic and acidic residues" evidence="1">
    <location>
        <begin position="42"/>
        <end position="68"/>
    </location>
</feature>
<evidence type="ECO:0000256" key="2">
    <source>
        <dbReference type="SAM" id="Phobius"/>
    </source>
</evidence>
<feature type="transmembrane region" description="Helical" evidence="2">
    <location>
        <begin position="510"/>
        <end position="528"/>
    </location>
</feature>
<feature type="transmembrane region" description="Helical" evidence="2">
    <location>
        <begin position="267"/>
        <end position="287"/>
    </location>
</feature>
<evidence type="ECO:0000313" key="4">
    <source>
        <dbReference type="EMBL" id="REF98221.1"/>
    </source>
</evidence>
<feature type="domain" description="Phosphatidic acid phosphatase type 2/haloperoxidase" evidence="3">
    <location>
        <begin position="413"/>
        <end position="525"/>
    </location>
</feature>